<name>A0A1I0F8D1_9ACTN</name>
<evidence type="ECO:0000313" key="5">
    <source>
        <dbReference type="Proteomes" id="UP000198507"/>
    </source>
</evidence>
<evidence type="ECO:0000256" key="2">
    <source>
        <dbReference type="SAM" id="Phobius"/>
    </source>
</evidence>
<feature type="compositionally biased region" description="Pro residues" evidence="1">
    <location>
        <begin position="154"/>
        <end position="165"/>
    </location>
</feature>
<protein>
    <submittedName>
        <fullName evidence="4">Uncharacterized protein</fullName>
    </submittedName>
</protein>
<keyword evidence="3" id="KW-0732">Signal</keyword>
<keyword evidence="2" id="KW-1133">Transmembrane helix</keyword>
<feature type="transmembrane region" description="Helical" evidence="2">
    <location>
        <begin position="191"/>
        <end position="213"/>
    </location>
</feature>
<keyword evidence="2" id="KW-0812">Transmembrane</keyword>
<evidence type="ECO:0000256" key="1">
    <source>
        <dbReference type="SAM" id="MobiDB-lite"/>
    </source>
</evidence>
<gene>
    <name evidence="4" type="ORF">SAMN04488546_2826</name>
</gene>
<feature type="chain" id="PRO_5011669442" evidence="3">
    <location>
        <begin position="26"/>
        <end position="231"/>
    </location>
</feature>
<accession>A0A1I0F8D1</accession>
<proteinExistence type="predicted"/>
<dbReference type="OrthoDB" id="5197578at2"/>
<evidence type="ECO:0000256" key="3">
    <source>
        <dbReference type="SAM" id="SignalP"/>
    </source>
</evidence>
<sequence>MQVATRPASVAVMALALLCTGTALAGPAAAVDDDARPDARVTHGPSCRPGGVVIEVAGGTVGHAVTLGTSRRPAGEQSAEVAPGAVVVLSTGPVDWGETIDPFLRYTALDGSGAGWVDELTGYDFTRPAAEDCAAISPPAGAAVVPQHGETVPMPVPGLPDPDSPAPAGTSDGPLAAPVSAREAAAVPDGVPWPVLAAGGALVATGTGLVLVAGSRRPGGRARAPRSFGSA</sequence>
<feature type="signal peptide" evidence="3">
    <location>
        <begin position="1"/>
        <end position="25"/>
    </location>
</feature>
<dbReference type="RefSeq" id="WP_091445084.1">
    <property type="nucleotide sequence ID" value="NZ_FOIE01000005.1"/>
</dbReference>
<dbReference type="Proteomes" id="UP000198507">
    <property type="component" value="Unassembled WGS sequence"/>
</dbReference>
<dbReference type="AlphaFoldDB" id="A0A1I0F8D1"/>
<dbReference type="EMBL" id="FOIE01000005">
    <property type="protein sequence ID" value="SET54424.1"/>
    <property type="molecule type" value="Genomic_DNA"/>
</dbReference>
<organism evidence="4 5">
    <name type="scientific">Geodermatophilus poikilotrophus</name>
    <dbReference type="NCBI Taxonomy" id="1333667"/>
    <lineage>
        <taxon>Bacteria</taxon>
        <taxon>Bacillati</taxon>
        <taxon>Actinomycetota</taxon>
        <taxon>Actinomycetes</taxon>
        <taxon>Geodermatophilales</taxon>
        <taxon>Geodermatophilaceae</taxon>
        <taxon>Geodermatophilus</taxon>
    </lineage>
</organism>
<keyword evidence="5" id="KW-1185">Reference proteome</keyword>
<reference evidence="5" key="1">
    <citation type="submission" date="2016-10" db="EMBL/GenBank/DDBJ databases">
        <authorList>
            <person name="Varghese N."/>
            <person name="Submissions S."/>
        </authorList>
    </citation>
    <scope>NUCLEOTIDE SEQUENCE [LARGE SCALE GENOMIC DNA]</scope>
    <source>
        <strain evidence="5">DSM 44209</strain>
    </source>
</reference>
<keyword evidence="2" id="KW-0472">Membrane</keyword>
<evidence type="ECO:0000313" key="4">
    <source>
        <dbReference type="EMBL" id="SET54424.1"/>
    </source>
</evidence>
<feature type="region of interest" description="Disordered" evidence="1">
    <location>
        <begin position="154"/>
        <end position="181"/>
    </location>
</feature>